<keyword evidence="1" id="KW-1133">Transmembrane helix</keyword>
<reference evidence="2" key="1">
    <citation type="journal article" date="2019" name="Sci. Rep.">
        <title>Draft genome of Tanacetum cinerariifolium, the natural source of mosquito coil.</title>
        <authorList>
            <person name="Yamashiro T."/>
            <person name="Shiraishi A."/>
            <person name="Satake H."/>
            <person name="Nakayama K."/>
        </authorList>
    </citation>
    <scope>NUCLEOTIDE SEQUENCE</scope>
</reference>
<accession>A0A699VK56</accession>
<keyword evidence="1" id="KW-0812">Transmembrane</keyword>
<name>A0A699VK56_TANCI</name>
<dbReference type="EMBL" id="BKCJ011448366">
    <property type="protein sequence ID" value="GFD34579.1"/>
    <property type="molecule type" value="Genomic_DNA"/>
</dbReference>
<evidence type="ECO:0000256" key="1">
    <source>
        <dbReference type="SAM" id="Phobius"/>
    </source>
</evidence>
<feature type="transmembrane region" description="Helical" evidence="1">
    <location>
        <begin position="6"/>
        <end position="27"/>
    </location>
</feature>
<organism evidence="2">
    <name type="scientific">Tanacetum cinerariifolium</name>
    <name type="common">Dalmatian daisy</name>
    <name type="synonym">Chrysanthemum cinerariifolium</name>
    <dbReference type="NCBI Taxonomy" id="118510"/>
    <lineage>
        <taxon>Eukaryota</taxon>
        <taxon>Viridiplantae</taxon>
        <taxon>Streptophyta</taxon>
        <taxon>Embryophyta</taxon>
        <taxon>Tracheophyta</taxon>
        <taxon>Spermatophyta</taxon>
        <taxon>Magnoliopsida</taxon>
        <taxon>eudicotyledons</taxon>
        <taxon>Gunneridae</taxon>
        <taxon>Pentapetalae</taxon>
        <taxon>asterids</taxon>
        <taxon>campanulids</taxon>
        <taxon>Asterales</taxon>
        <taxon>Asteraceae</taxon>
        <taxon>Asteroideae</taxon>
        <taxon>Anthemideae</taxon>
        <taxon>Anthemidinae</taxon>
        <taxon>Tanacetum</taxon>
    </lineage>
</organism>
<protein>
    <submittedName>
        <fullName evidence="2">Uncharacterized protein</fullName>
    </submittedName>
</protein>
<keyword evidence="1" id="KW-0472">Membrane</keyword>
<sequence>ERGGALLLGTVALAELLHLVTTLSGGFRWRDVRTSSGHLFSHRIPVRVP</sequence>
<feature type="non-terminal residue" evidence="2">
    <location>
        <position position="1"/>
    </location>
</feature>
<dbReference type="AlphaFoldDB" id="A0A699VK56"/>
<evidence type="ECO:0000313" key="2">
    <source>
        <dbReference type="EMBL" id="GFD34579.1"/>
    </source>
</evidence>
<gene>
    <name evidence="2" type="ORF">Tci_906548</name>
</gene>
<proteinExistence type="predicted"/>
<comment type="caution">
    <text evidence="2">The sequence shown here is derived from an EMBL/GenBank/DDBJ whole genome shotgun (WGS) entry which is preliminary data.</text>
</comment>